<keyword evidence="2" id="KW-1185">Reference proteome</keyword>
<protein>
    <submittedName>
        <fullName evidence="1">Uncharacterized protein</fullName>
    </submittedName>
</protein>
<evidence type="ECO:0000313" key="2">
    <source>
        <dbReference type="Proteomes" id="UP001412239"/>
    </source>
</evidence>
<reference evidence="1" key="1">
    <citation type="submission" date="2015-10" db="EMBL/GenBank/DDBJ databases">
        <authorList>
            <person name="Regsiter A."/>
            <person name="william w."/>
        </authorList>
    </citation>
    <scope>NUCLEOTIDE SEQUENCE</scope>
    <source>
        <strain evidence="1">Montdore</strain>
    </source>
</reference>
<proteinExistence type="predicted"/>
<dbReference type="EMBL" id="LN890972">
    <property type="protein sequence ID" value="CUS13533.1"/>
    <property type="molecule type" value="Genomic_DNA"/>
</dbReference>
<dbReference type="AlphaFoldDB" id="A0A292Q473"/>
<accession>A0A292Q473</accession>
<gene>
    <name evidence="1" type="ORF">GSTUAT00002471001</name>
</gene>
<name>A0A292Q473_9PEZI</name>
<evidence type="ECO:0000313" key="1">
    <source>
        <dbReference type="EMBL" id="CUS13533.1"/>
    </source>
</evidence>
<sequence length="151" mass="17296">MIAYFTALCRSLSLPHSLADHPPYKQPPAIPSRNRRNLQFHNMHLFTFNCLCPSFLPFFFPCCRKTSPRPNHKALFISTPTMFIHVYDMASAINTTSRRNMPPIPHLVHYCTCFPPLPAATSASSKQPSSQYYDTVIANITQHETWKKLSK</sequence>
<dbReference type="Proteomes" id="UP001412239">
    <property type="component" value="Unassembled WGS sequence"/>
</dbReference>
<organism evidence="1 2">
    <name type="scientific">Tuber aestivum</name>
    <name type="common">summer truffle</name>
    <dbReference type="NCBI Taxonomy" id="59557"/>
    <lineage>
        <taxon>Eukaryota</taxon>
        <taxon>Fungi</taxon>
        <taxon>Dikarya</taxon>
        <taxon>Ascomycota</taxon>
        <taxon>Pezizomycotina</taxon>
        <taxon>Pezizomycetes</taxon>
        <taxon>Pezizales</taxon>
        <taxon>Tuberaceae</taxon>
        <taxon>Tuber</taxon>
    </lineage>
</organism>